<organism evidence="4 5">
    <name type="scientific">Astrephomene gubernaculifera</name>
    <dbReference type="NCBI Taxonomy" id="47775"/>
    <lineage>
        <taxon>Eukaryota</taxon>
        <taxon>Viridiplantae</taxon>
        <taxon>Chlorophyta</taxon>
        <taxon>core chlorophytes</taxon>
        <taxon>Chlorophyceae</taxon>
        <taxon>CS clade</taxon>
        <taxon>Chlamydomonadales</taxon>
        <taxon>Astrephomenaceae</taxon>
        <taxon>Astrephomene</taxon>
    </lineage>
</organism>
<sequence length="101" mass="10746">MYGRTPLHCAAWSGNTRAVHALWAVGADICARTDVDCYDAELPCNTGTTPLHFAAMRGHQPVVVLLLAAWHRMVTRPGAPLPRPAFVVREVEGGRTGAGAG</sequence>
<dbReference type="PROSITE" id="PS50088">
    <property type="entry name" value="ANK_REPEAT"/>
    <property type="match status" value="2"/>
</dbReference>
<keyword evidence="5" id="KW-1185">Reference proteome</keyword>
<gene>
    <name evidence="4" type="ORF">Agub_g6830</name>
</gene>
<dbReference type="PANTHER" id="PTHR24161">
    <property type="entry name" value="ANK_REP_REGION DOMAIN-CONTAINING PROTEIN-RELATED"/>
    <property type="match status" value="1"/>
</dbReference>
<feature type="non-terminal residue" evidence="4">
    <location>
        <position position="101"/>
    </location>
</feature>
<dbReference type="EMBL" id="BMAR01000010">
    <property type="protein sequence ID" value="GFR45486.1"/>
    <property type="molecule type" value="Genomic_DNA"/>
</dbReference>
<dbReference type="PANTHER" id="PTHR24161:SF85">
    <property type="entry name" value="PALMITOYLTRANSFERASE HIP14"/>
    <property type="match status" value="1"/>
</dbReference>
<protein>
    <submittedName>
        <fullName evidence="4">Uncharacterized protein</fullName>
    </submittedName>
</protein>
<dbReference type="SMART" id="SM00248">
    <property type="entry name" value="ANK"/>
    <property type="match status" value="2"/>
</dbReference>
<evidence type="ECO:0000256" key="3">
    <source>
        <dbReference type="PROSITE-ProRule" id="PRU00023"/>
    </source>
</evidence>
<name>A0AAD3HLZ5_9CHLO</name>
<dbReference type="Gene3D" id="1.25.40.20">
    <property type="entry name" value="Ankyrin repeat-containing domain"/>
    <property type="match status" value="1"/>
</dbReference>
<keyword evidence="1" id="KW-0677">Repeat</keyword>
<feature type="repeat" description="ANK" evidence="3">
    <location>
        <begin position="46"/>
        <end position="67"/>
    </location>
</feature>
<dbReference type="InterPro" id="IPR002110">
    <property type="entry name" value="Ankyrin_rpt"/>
</dbReference>
<evidence type="ECO:0000256" key="2">
    <source>
        <dbReference type="ARBA" id="ARBA00023043"/>
    </source>
</evidence>
<dbReference type="Pfam" id="PF00023">
    <property type="entry name" value="Ank"/>
    <property type="match status" value="2"/>
</dbReference>
<dbReference type="PROSITE" id="PS50297">
    <property type="entry name" value="ANK_REP_REGION"/>
    <property type="match status" value="2"/>
</dbReference>
<feature type="repeat" description="ANK" evidence="3">
    <location>
        <begin position="2"/>
        <end position="34"/>
    </location>
</feature>
<dbReference type="AlphaFoldDB" id="A0AAD3HLZ5"/>
<dbReference type="SUPFAM" id="SSF48403">
    <property type="entry name" value="Ankyrin repeat"/>
    <property type="match status" value="1"/>
</dbReference>
<dbReference type="InterPro" id="IPR036770">
    <property type="entry name" value="Ankyrin_rpt-contain_sf"/>
</dbReference>
<reference evidence="4 5" key="1">
    <citation type="journal article" date="2021" name="Sci. Rep.">
        <title>Genome sequencing of the multicellular alga Astrephomene provides insights into convergent evolution of germ-soma differentiation.</title>
        <authorList>
            <person name="Yamashita S."/>
            <person name="Yamamoto K."/>
            <person name="Matsuzaki R."/>
            <person name="Suzuki S."/>
            <person name="Yamaguchi H."/>
            <person name="Hirooka S."/>
            <person name="Minakuchi Y."/>
            <person name="Miyagishima S."/>
            <person name="Kawachi M."/>
            <person name="Toyoda A."/>
            <person name="Nozaki H."/>
        </authorList>
    </citation>
    <scope>NUCLEOTIDE SEQUENCE [LARGE SCALE GENOMIC DNA]</scope>
    <source>
        <strain evidence="4 5">NIES-4017</strain>
    </source>
</reference>
<comment type="caution">
    <text evidence="4">The sequence shown here is derived from an EMBL/GenBank/DDBJ whole genome shotgun (WGS) entry which is preliminary data.</text>
</comment>
<dbReference type="Proteomes" id="UP001054857">
    <property type="component" value="Unassembled WGS sequence"/>
</dbReference>
<accession>A0AAD3HLZ5</accession>
<evidence type="ECO:0000313" key="4">
    <source>
        <dbReference type="EMBL" id="GFR45486.1"/>
    </source>
</evidence>
<evidence type="ECO:0000256" key="1">
    <source>
        <dbReference type="ARBA" id="ARBA00022737"/>
    </source>
</evidence>
<evidence type="ECO:0000313" key="5">
    <source>
        <dbReference type="Proteomes" id="UP001054857"/>
    </source>
</evidence>
<proteinExistence type="predicted"/>
<keyword evidence="2 3" id="KW-0040">ANK repeat</keyword>